<dbReference type="InterPro" id="IPR010730">
    <property type="entry name" value="HET"/>
</dbReference>
<dbReference type="OrthoDB" id="3557330at2759"/>
<evidence type="ECO:0000313" key="2">
    <source>
        <dbReference type="EMBL" id="CAG8979236.1"/>
    </source>
</evidence>
<comment type="caution">
    <text evidence="2">The sequence shown here is derived from an EMBL/GenBank/DDBJ whole genome shotgun (WGS) entry which is preliminary data.</text>
</comment>
<evidence type="ECO:0000259" key="1">
    <source>
        <dbReference type="Pfam" id="PF06985"/>
    </source>
</evidence>
<dbReference type="EMBL" id="CAJVRM010000300">
    <property type="protein sequence ID" value="CAG8979236.1"/>
    <property type="molecule type" value="Genomic_DNA"/>
</dbReference>
<organism evidence="2 3">
    <name type="scientific">Hymenoscyphus albidus</name>
    <dbReference type="NCBI Taxonomy" id="595503"/>
    <lineage>
        <taxon>Eukaryota</taxon>
        <taxon>Fungi</taxon>
        <taxon>Dikarya</taxon>
        <taxon>Ascomycota</taxon>
        <taxon>Pezizomycotina</taxon>
        <taxon>Leotiomycetes</taxon>
        <taxon>Helotiales</taxon>
        <taxon>Helotiaceae</taxon>
        <taxon>Hymenoscyphus</taxon>
    </lineage>
</organism>
<feature type="domain" description="Heterokaryon incompatibility" evidence="1">
    <location>
        <begin position="219"/>
        <end position="331"/>
    </location>
</feature>
<reference evidence="2" key="1">
    <citation type="submission" date="2021-07" db="EMBL/GenBank/DDBJ databases">
        <authorList>
            <person name="Durling M."/>
        </authorList>
    </citation>
    <scope>NUCLEOTIDE SEQUENCE</scope>
</reference>
<protein>
    <recommendedName>
        <fullName evidence="1">Heterokaryon incompatibility domain-containing protein</fullName>
    </recommendedName>
</protein>
<gene>
    <name evidence="2" type="ORF">HYALB_00011906</name>
</gene>
<sequence>MQSKDKELCLCTGLHISWNANTCEEARARRDAKLVIPPIFQAAPAELGACVIDTSVEAIGRSSNRGCLTCSLLYDATRNTPLTWRTRYCNRTVEIWYKDGNLNVHGGTGRESLHGKVSVDSSRLADKLDFREHCIAFPISKPYHKHTASEDTFKKLTNWIKECSKEHSCAESSQSILPERVVDIGLDDTTPKKGTRYLTEYSQFRRLRVNESCGQFGSYAVLGHCWGSSPIVTSVKSNFHDRKSHISWNELSKTFQDAVTITWKLGIPYLWIDSLCIIQGDPGDWEIQSSKMLSVYSCAYLTIAADHAENGDGGCFASSFCKPLLIRQIDLPETLQSHGTASTEWDDDCGLHPAHAKFMRPICISIRYRAFLLVDGLYRSVFCHDV</sequence>
<dbReference type="Proteomes" id="UP000701801">
    <property type="component" value="Unassembled WGS sequence"/>
</dbReference>
<proteinExistence type="predicted"/>
<evidence type="ECO:0000313" key="3">
    <source>
        <dbReference type="Proteomes" id="UP000701801"/>
    </source>
</evidence>
<dbReference type="PANTHER" id="PTHR33112:SF9">
    <property type="entry name" value="HETEROKARYON INCOMPATIBILITY DOMAIN-CONTAINING PROTEIN"/>
    <property type="match status" value="1"/>
</dbReference>
<dbReference type="AlphaFoldDB" id="A0A9N9LXE7"/>
<dbReference type="Pfam" id="PF06985">
    <property type="entry name" value="HET"/>
    <property type="match status" value="1"/>
</dbReference>
<accession>A0A9N9LXE7</accession>
<keyword evidence="3" id="KW-1185">Reference proteome</keyword>
<name>A0A9N9LXE7_9HELO</name>
<dbReference type="PANTHER" id="PTHR33112">
    <property type="entry name" value="DOMAIN PROTEIN, PUTATIVE-RELATED"/>
    <property type="match status" value="1"/>
</dbReference>